<accession>A0A6J6R3V2</accession>
<dbReference type="EMBL" id="CAESGF010000007">
    <property type="protein sequence ID" value="CAB4363765.1"/>
    <property type="molecule type" value="Genomic_DNA"/>
</dbReference>
<evidence type="ECO:0000313" key="3">
    <source>
        <dbReference type="EMBL" id="CAB4827068.1"/>
    </source>
</evidence>
<dbReference type="EMBL" id="CAFAAV010000142">
    <property type="protein sequence ID" value="CAB4827068.1"/>
    <property type="molecule type" value="Genomic_DNA"/>
</dbReference>
<evidence type="ECO:0000313" key="1">
    <source>
        <dbReference type="EMBL" id="CAB4363765.1"/>
    </source>
</evidence>
<dbReference type="EMBL" id="CAFBMT010000007">
    <property type="protein sequence ID" value="CAB4931015.1"/>
    <property type="molecule type" value="Genomic_DNA"/>
</dbReference>
<dbReference type="EMBL" id="CAEZYF010000005">
    <property type="protein sequence ID" value="CAB4718580.1"/>
    <property type="molecule type" value="Genomic_DNA"/>
</dbReference>
<gene>
    <name evidence="2" type="ORF">UFOPK2656_01151</name>
    <name evidence="3" type="ORF">UFOPK3099_01764</name>
    <name evidence="4" type="ORF">UFOPK3267_00769</name>
    <name evidence="5" type="ORF">UFOPK3651_01473</name>
    <name evidence="6" type="ORF">UFOPK3931_02881</name>
    <name evidence="1" type="ORF">UFOPK4189_01540</name>
</gene>
<reference evidence="2" key="1">
    <citation type="submission" date="2020-05" db="EMBL/GenBank/DDBJ databases">
        <authorList>
            <person name="Chiriac C."/>
            <person name="Salcher M."/>
            <person name="Ghai R."/>
            <person name="Kavagutti S V."/>
        </authorList>
    </citation>
    <scope>NUCLEOTIDE SEQUENCE</scope>
</reference>
<protein>
    <submittedName>
        <fullName evidence="2">Unannotated protein</fullName>
    </submittedName>
</protein>
<dbReference type="EMBL" id="CAFBIY010000029">
    <property type="protein sequence ID" value="CAB4848708.1"/>
    <property type="molecule type" value="Genomic_DNA"/>
</dbReference>
<dbReference type="EMBL" id="CAFBOL010000114">
    <property type="protein sequence ID" value="CAB5012226.1"/>
    <property type="molecule type" value="Genomic_DNA"/>
</dbReference>
<name>A0A6J6R3V2_9ZZZZ</name>
<evidence type="ECO:0000313" key="6">
    <source>
        <dbReference type="EMBL" id="CAB5012226.1"/>
    </source>
</evidence>
<proteinExistence type="predicted"/>
<organism evidence="2">
    <name type="scientific">freshwater metagenome</name>
    <dbReference type="NCBI Taxonomy" id="449393"/>
    <lineage>
        <taxon>unclassified sequences</taxon>
        <taxon>metagenomes</taxon>
        <taxon>ecological metagenomes</taxon>
    </lineage>
</organism>
<evidence type="ECO:0000313" key="2">
    <source>
        <dbReference type="EMBL" id="CAB4718580.1"/>
    </source>
</evidence>
<evidence type="ECO:0000313" key="4">
    <source>
        <dbReference type="EMBL" id="CAB4848708.1"/>
    </source>
</evidence>
<sequence length="123" mass="14255">MTKGTEQRLTAGEPSRCKQCRRVLPNQRTGRPREFCSQACRQWHWVGKQRAAELQLNEHELIVTKETLDQLHDELYVLACAVKDAERDLLAGHGKESARELRETLEWVLDAARPLRDRELPPD</sequence>
<dbReference type="AlphaFoldDB" id="A0A6J6R3V2"/>
<evidence type="ECO:0000313" key="5">
    <source>
        <dbReference type="EMBL" id="CAB4931015.1"/>
    </source>
</evidence>